<dbReference type="InterPro" id="IPR036465">
    <property type="entry name" value="vWFA_dom_sf"/>
</dbReference>
<feature type="domain" description="VWFA" evidence="1">
    <location>
        <begin position="1"/>
        <end position="91"/>
    </location>
</feature>
<proteinExistence type="predicted"/>
<evidence type="ECO:0000313" key="3">
    <source>
        <dbReference type="Proteomes" id="UP000198935"/>
    </source>
</evidence>
<evidence type="ECO:0000313" key="2">
    <source>
        <dbReference type="EMBL" id="SDZ66326.1"/>
    </source>
</evidence>
<gene>
    <name evidence="2" type="ORF">SAMN05421736_12719</name>
</gene>
<reference evidence="3" key="1">
    <citation type="submission" date="2016-10" db="EMBL/GenBank/DDBJ databases">
        <authorList>
            <person name="Varghese N."/>
            <person name="Submissions S."/>
        </authorList>
    </citation>
    <scope>NUCLEOTIDE SEQUENCE [LARGE SCALE GENOMIC DNA]</scope>
    <source>
        <strain evidence="3">SP</strain>
    </source>
</reference>
<dbReference type="Proteomes" id="UP000198935">
    <property type="component" value="Unassembled WGS sequence"/>
</dbReference>
<dbReference type="AlphaFoldDB" id="A0A1H3UVQ4"/>
<accession>A0A1H3UVQ4</accession>
<dbReference type="PROSITE" id="PS50234">
    <property type="entry name" value="VWFA"/>
    <property type="match status" value="1"/>
</dbReference>
<dbReference type="EMBL" id="FNPI01000027">
    <property type="protein sequence ID" value="SDZ66326.1"/>
    <property type="molecule type" value="Genomic_DNA"/>
</dbReference>
<name>A0A1H3UVQ4_9BACI</name>
<dbReference type="SUPFAM" id="SSF53300">
    <property type="entry name" value="vWA-like"/>
    <property type="match status" value="2"/>
</dbReference>
<protein>
    <submittedName>
        <fullName evidence="2">Ca-activated chloride channel family protein</fullName>
    </submittedName>
</protein>
<dbReference type="CDD" id="cd00198">
    <property type="entry name" value="vWFA"/>
    <property type="match status" value="1"/>
</dbReference>
<dbReference type="InterPro" id="IPR002035">
    <property type="entry name" value="VWF_A"/>
</dbReference>
<organism evidence="2 3">
    <name type="scientific">Evansella caseinilytica</name>
    <dbReference type="NCBI Taxonomy" id="1503961"/>
    <lineage>
        <taxon>Bacteria</taxon>
        <taxon>Bacillati</taxon>
        <taxon>Bacillota</taxon>
        <taxon>Bacilli</taxon>
        <taxon>Bacillales</taxon>
        <taxon>Bacillaceae</taxon>
        <taxon>Evansella</taxon>
    </lineage>
</organism>
<dbReference type="Gene3D" id="3.40.50.410">
    <property type="entry name" value="von Willebrand factor, type A domain"/>
    <property type="match status" value="1"/>
</dbReference>
<evidence type="ECO:0000259" key="1">
    <source>
        <dbReference type="PROSITE" id="PS50234"/>
    </source>
</evidence>
<dbReference type="OrthoDB" id="2960279at2"/>
<sequence>MSKGTLRQLLLLTDGCSNSGEDPVAIAALAKEEGVTVNVIGIVNDGEMSEHGITEVEAIAKSGGGISQIVYARQLSQTVQMVTRKAMTQTIHGVVNREIAQILGEEKEMEDLEPEKRGQLMEVVDELGETLDLEVFILVDTSASMKNKLPMVQEALVDLSVSLRSRTGNNEFALYSFPGKRSDIEKLISWTPHFDSLAGAFKKMSTSGVTPTGPAIQEALRFIRNRMKKRGTDEDERFDLEEAGM</sequence>
<dbReference type="STRING" id="1503961.SAMN05421736_12719"/>
<dbReference type="Pfam" id="PF13519">
    <property type="entry name" value="VWA_2"/>
    <property type="match status" value="1"/>
</dbReference>
<keyword evidence="3" id="KW-1185">Reference proteome</keyword>